<keyword evidence="4 11" id="KW-0658">Purine biosynthesis</keyword>
<keyword evidence="5 11" id="KW-0378">Hydrolase</keyword>
<dbReference type="GO" id="GO:0004477">
    <property type="term" value="F:methenyltetrahydrofolate cyclohydrolase activity"/>
    <property type="evidence" value="ECO:0007669"/>
    <property type="project" value="UniProtKB-UniRule"/>
</dbReference>
<organism evidence="14 15">
    <name type="scientific">Gordonia rhizosphera NBRC 16068</name>
    <dbReference type="NCBI Taxonomy" id="1108045"/>
    <lineage>
        <taxon>Bacteria</taxon>
        <taxon>Bacillati</taxon>
        <taxon>Actinomycetota</taxon>
        <taxon>Actinomycetes</taxon>
        <taxon>Mycobacteriales</taxon>
        <taxon>Gordoniaceae</taxon>
        <taxon>Gordonia</taxon>
    </lineage>
</organism>
<evidence type="ECO:0000256" key="6">
    <source>
        <dbReference type="ARBA" id="ARBA00022857"/>
    </source>
</evidence>
<comment type="caution">
    <text evidence="11">Lacks conserved residue(s) required for the propagation of feature annotation.</text>
</comment>
<evidence type="ECO:0000256" key="10">
    <source>
        <dbReference type="ARBA" id="ARBA00023268"/>
    </source>
</evidence>
<keyword evidence="8 11" id="KW-0368">Histidine biosynthesis</keyword>
<keyword evidence="3 11" id="KW-0028">Amino-acid biosynthesis</keyword>
<feature type="domain" description="Tetrahydrofolate dehydrogenase/cyclohydrolase catalytic" evidence="12">
    <location>
        <begin position="6"/>
        <end position="119"/>
    </location>
</feature>
<feature type="binding site" evidence="11">
    <location>
        <position position="230"/>
    </location>
    <ligand>
        <name>NADP(+)</name>
        <dbReference type="ChEBI" id="CHEBI:58349"/>
    </ligand>
</feature>
<comment type="similarity">
    <text evidence="11">Belongs to the tetrahydrofolate dehydrogenase/cyclohydrolase family.</text>
</comment>
<dbReference type="AlphaFoldDB" id="K6WLH0"/>
<reference evidence="14 15" key="1">
    <citation type="submission" date="2012-08" db="EMBL/GenBank/DDBJ databases">
        <title>Whole genome shotgun sequence of Gordonia rhizosphera NBRC 16068.</title>
        <authorList>
            <person name="Takarada H."/>
            <person name="Isaki S."/>
            <person name="Hosoyama A."/>
            <person name="Tsuchikane K."/>
            <person name="Katsumata H."/>
            <person name="Baba S."/>
            <person name="Ohji S."/>
            <person name="Yamazaki S."/>
            <person name="Fujita N."/>
        </authorList>
    </citation>
    <scope>NUCLEOTIDE SEQUENCE [LARGE SCALE GENOMIC DNA]</scope>
    <source>
        <strain evidence="14 15">NBRC 16068</strain>
    </source>
</reference>
<dbReference type="GO" id="GO:0035999">
    <property type="term" value="P:tetrahydrofolate interconversion"/>
    <property type="evidence" value="ECO:0007669"/>
    <property type="project" value="UniProtKB-UniRule"/>
</dbReference>
<accession>K6WLH0</accession>
<evidence type="ECO:0000259" key="13">
    <source>
        <dbReference type="Pfam" id="PF02882"/>
    </source>
</evidence>
<evidence type="ECO:0000256" key="11">
    <source>
        <dbReference type="HAMAP-Rule" id="MF_01576"/>
    </source>
</evidence>
<dbReference type="EC" id="1.5.1.5" evidence="11"/>
<dbReference type="Proteomes" id="UP000008363">
    <property type="component" value="Unassembled WGS sequence"/>
</dbReference>
<keyword evidence="2 11" id="KW-0554">One-carbon metabolism</keyword>
<evidence type="ECO:0000256" key="3">
    <source>
        <dbReference type="ARBA" id="ARBA00022605"/>
    </source>
</evidence>
<dbReference type="CDD" id="cd01080">
    <property type="entry name" value="NAD_bind_m-THF_DH_Cyclohyd"/>
    <property type="match status" value="1"/>
</dbReference>
<dbReference type="SUPFAM" id="SSF51735">
    <property type="entry name" value="NAD(P)-binding Rossmann-fold domains"/>
    <property type="match status" value="1"/>
</dbReference>
<keyword evidence="9 11" id="KW-0486">Methionine biosynthesis</keyword>
<evidence type="ECO:0000256" key="4">
    <source>
        <dbReference type="ARBA" id="ARBA00022755"/>
    </source>
</evidence>
<comment type="caution">
    <text evidence="14">The sequence shown here is derived from an EMBL/GenBank/DDBJ whole genome shotgun (WGS) entry which is preliminary data.</text>
</comment>
<evidence type="ECO:0000256" key="5">
    <source>
        <dbReference type="ARBA" id="ARBA00022801"/>
    </source>
</evidence>
<dbReference type="GO" id="GO:0006164">
    <property type="term" value="P:purine nucleotide biosynthetic process"/>
    <property type="evidence" value="ECO:0007669"/>
    <property type="project" value="UniProtKB-KW"/>
</dbReference>
<keyword evidence="10 11" id="KW-0511">Multifunctional enzyme</keyword>
<dbReference type="EC" id="3.5.4.9" evidence="11"/>
<dbReference type="Gene3D" id="3.40.50.720">
    <property type="entry name" value="NAD(P)-binding Rossmann-like Domain"/>
    <property type="match status" value="1"/>
</dbReference>
<dbReference type="GO" id="GO:0004488">
    <property type="term" value="F:methylenetetrahydrofolate dehydrogenase (NADP+) activity"/>
    <property type="evidence" value="ECO:0007669"/>
    <property type="project" value="UniProtKB-UniRule"/>
</dbReference>
<dbReference type="HAMAP" id="MF_01576">
    <property type="entry name" value="THF_DHG_CYH"/>
    <property type="match status" value="1"/>
</dbReference>
<dbReference type="EMBL" id="BAHC01000200">
    <property type="protein sequence ID" value="GAB93002.1"/>
    <property type="molecule type" value="Genomic_DNA"/>
</dbReference>
<comment type="subunit">
    <text evidence="11">Homodimer.</text>
</comment>
<evidence type="ECO:0000256" key="1">
    <source>
        <dbReference type="ARBA" id="ARBA00004777"/>
    </source>
</evidence>
<dbReference type="InterPro" id="IPR036291">
    <property type="entry name" value="NAD(P)-bd_dom_sf"/>
</dbReference>
<dbReference type="GO" id="GO:0005829">
    <property type="term" value="C:cytosol"/>
    <property type="evidence" value="ECO:0007669"/>
    <property type="project" value="TreeGrafter"/>
</dbReference>
<evidence type="ECO:0000313" key="15">
    <source>
        <dbReference type="Proteomes" id="UP000008363"/>
    </source>
</evidence>
<dbReference type="OrthoDB" id="9803580at2"/>
<comment type="catalytic activity">
    <reaction evidence="11">
        <text>(6R)-5,10-methylene-5,6,7,8-tetrahydrofolate + NADP(+) = (6R)-5,10-methenyltetrahydrofolate + NADPH</text>
        <dbReference type="Rhea" id="RHEA:22812"/>
        <dbReference type="ChEBI" id="CHEBI:15636"/>
        <dbReference type="ChEBI" id="CHEBI:57455"/>
        <dbReference type="ChEBI" id="CHEBI:57783"/>
        <dbReference type="ChEBI" id="CHEBI:58349"/>
        <dbReference type="EC" id="1.5.1.5"/>
    </reaction>
</comment>
<dbReference type="eggNOG" id="COG0190">
    <property type="taxonomic scope" value="Bacteria"/>
</dbReference>
<dbReference type="PANTHER" id="PTHR48099:SF5">
    <property type="entry name" value="C-1-TETRAHYDROFOLATE SYNTHASE, CYTOPLASMIC"/>
    <property type="match status" value="1"/>
</dbReference>
<gene>
    <name evidence="11 14" type="primary">folD</name>
    <name evidence="14" type="ORF">GORHZ_200_00380</name>
</gene>
<dbReference type="InterPro" id="IPR000672">
    <property type="entry name" value="THF_DH/CycHdrlase"/>
</dbReference>
<keyword evidence="7 11" id="KW-0560">Oxidoreductase</keyword>
<dbReference type="PANTHER" id="PTHR48099">
    <property type="entry name" value="C-1-TETRAHYDROFOLATE SYNTHASE, CYTOPLASMIC-RELATED"/>
    <property type="match status" value="1"/>
</dbReference>
<dbReference type="UniPathway" id="UPA00193"/>
<dbReference type="PRINTS" id="PR00085">
    <property type="entry name" value="THFDHDRGNASE"/>
</dbReference>
<feature type="binding site" evidence="11">
    <location>
        <begin position="164"/>
        <end position="166"/>
    </location>
    <ligand>
        <name>NADP(+)</name>
        <dbReference type="ChEBI" id="CHEBI:58349"/>
    </ligand>
</feature>
<dbReference type="GO" id="GO:0000105">
    <property type="term" value="P:L-histidine biosynthetic process"/>
    <property type="evidence" value="ECO:0007669"/>
    <property type="project" value="UniProtKB-KW"/>
</dbReference>
<dbReference type="Pfam" id="PF00763">
    <property type="entry name" value="THF_DHG_CYH"/>
    <property type="match status" value="1"/>
</dbReference>
<dbReference type="InterPro" id="IPR046346">
    <property type="entry name" value="Aminoacid_DH-like_N_sf"/>
</dbReference>
<keyword evidence="15" id="KW-1185">Reference proteome</keyword>
<dbReference type="GO" id="GO:0009086">
    <property type="term" value="P:methionine biosynthetic process"/>
    <property type="evidence" value="ECO:0007669"/>
    <property type="project" value="UniProtKB-KW"/>
</dbReference>
<evidence type="ECO:0000259" key="12">
    <source>
        <dbReference type="Pfam" id="PF00763"/>
    </source>
</evidence>
<comment type="function">
    <text evidence="11">Catalyzes the oxidation of 5,10-methylenetetrahydrofolate to 5,10-methenyltetrahydrofolate and then the hydrolysis of 5,10-methenyltetrahydrofolate to 10-formyltetrahydrofolate.</text>
</comment>
<dbReference type="Pfam" id="PF02882">
    <property type="entry name" value="THF_DHG_CYH_C"/>
    <property type="match status" value="1"/>
</dbReference>
<sequence length="298" mass="30452">MTTSLGGSEMARTIRADVTARAAVLTQRGITPTLAVVTATDDESTAWYVRSIAGSASRTGIHCDTVALSPDAPTDTIHAALVELSNNPGVHGIILQTPLPDGTDLSVLRDAIAPEKDVDGANPVSLGRLMAGQPAFAPATAQAVIDLVEYHDIELKGRTAAVVGRSLVVGTPVAHMLVQRNATVTVCHRHTPDLAGTTRHADIVVVAVGVPGLISQEHIAQGSTVIDVGTTATDDGRLLGDVDADALIGHAGGLTPVPGGVGPVTTALLLANTVTAAERANIQDQFLTAKLIDSPVPA</sequence>
<evidence type="ECO:0000256" key="7">
    <source>
        <dbReference type="ARBA" id="ARBA00023002"/>
    </source>
</evidence>
<evidence type="ECO:0000256" key="9">
    <source>
        <dbReference type="ARBA" id="ARBA00023167"/>
    </source>
</evidence>
<proteinExistence type="inferred from homology"/>
<feature type="domain" description="Tetrahydrofolate dehydrogenase/cyclohydrolase NAD(P)-binding" evidence="13">
    <location>
        <begin position="138"/>
        <end position="280"/>
    </location>
</feature>
<evidence type="ECO:0000256" key="2">
    <source>
        <dbReference type="ARBA" id="ARBA00022563"/>
    </source>
</evidence>
<dbReference type="InterPro" id="IPR020630">
    <property type="entry name" value="THF_DH/CycHdrlase_cat_dom"/>
</dbReference>
<evidence type="ECO:0000313" key="14">
    <source>
        <dbReference type="EMBL" id="GAB93002.1"/>
    </source>
</evidence>
<name>K6WLH0_9ACTN</name>
<protein>
    <recommendedName>
        <fullName evidence="11">Bifunctional protein FolD</fullName>
    </recommendedName>
    <domain>
        <recommendedName>
            <fullName evidence="11">Methylenetetrahydrofolate dehydrogenase</fullName>
            <ecNumber evidence="11">1.5.1.5</ecNumber>
        </recommendedName>
    </domain>
    <domain>
        <recommendedName>
            <fullName evidence="11">Methenyltetrahydrofolate cyclohydrolase</fullName>
            <ecNumber evidence="11">3.5.4.9</ecNumber>
        </recommendedName>
    </domain>
</protein>
<evidence type="ECO:0000256" key="8">
    <source>
        <dbReference type="ARBA" id="ARBA00023102"/>
    </source>
</evidence>
<dbReference type="Gene3D" id="3.40.50.10860">
    <property type="entry name" value="Leucine Dehydrogenase, chain A, domain 1"/>
    <property type="match status" value="1"/>
</dbReference>
<keyword evidence="6 11" id="KW-0521">NADP</keyword>
<dbReference type="SUPFAM" id="SSF53223">
    <property type="entry name" value="Aminoacid dehydrogenase-like, N-terminal domain"/>
    <property type="match status" value="1"/>
</dbReference>
<comment type="pathway">
    <text evidence="1 11">One-carbon metabolism; tetrahydrofolate interconversion.</text>
</comment>
<dbReference type="STRING" id="1108045.GORHZ_200_00380"/>
<dbReference type="InterPro" id="IPR020631">
    <property type="entry name" value="THF_DH/CycHdrlase_NAD-bd_dom"/>
</dbReference>
<comment type="catalytic activity">
    <reaction evidence="11">
        <text>(6R)-5,10-methenyltetrahydrofolate + H2O = (6R)-10-formyltetrahydrofolate + H(+)</text>
        <dbReference type="Rhea" id="RHEA:23700"/>
        <dbReference type="ChEBI" id="CHEBI:15377"/>
        <dbReference type="ChEBI" id="CHEBI:15378"/>
        <dbReference type="ChEBI" id="CHEBI:57455"/>
        <dbReference type="ChEBI" id="CHEBI:195366"/>
        <dbReference type="EC" id="3.5.4.9"/>
    </reaction>
</comment>
<dbReference type="RefSeq" id="WP_006337852.1">
    <property type="nucleotide sequence ID" value="NZ_BAHC01000200.1"/>
</dbReference>